<gene>
    <name evidence="1" type="ORF">IM697_21435</name>
</gene>
<sequence>MPAVRKRSGSGFVSHRHRVLVAQILQHKLTRVITHTVGIPPGPAEQVLHAVRTPLPGP</sequence>
<dbReference type="Proteomes" id="UP000594205">
    <property type="component" value="Chromosome"/>
</dbReference>
<proteinExistence type="predicted"/>
<dbReference type="EMBL" id="CP063373">
    <property type="protein sequence ID" value="QOV40731.1"/>
    <property type="molecule type" value="Genomic_DNA"/>
</dbReference>
<accession>A0A7M2SZP4</accession>
<name>A0A7M2SZP4_9ACTN</name>
<protein>
    <submittedName>
        <fullName evidence="1">Uncharacterized protein</fullName>
    </submittedName>
</protein>
<dbReference type="RefSeq" id="WP_194049316.1">
    <property type="nucleotide sequence ID" value="NZ_CP063373.1"/>
</dbReference>
<keyword evidence="2" id="KW-1185">Reference proteome</keyword>
<reference evidence="1 2" key="1">
    <citation type="submission" date="2020-10" db="EMBL/GenBank/DDBJ databases">
        <title>Streptomyces ferrugineus complate genome analysis.</title>
        <authorList>
            <person name="Anwar N."/>
        </authorList>
    </citation>
    <scope>NUCLEOTIDE SEQUENCE [LARGE SCALE GENOMIC DNA]</scope>
    <source>
        <strain evidence="1 2">CCTCC AA2014009</strain>
    </source>
</reference>
<evidence type="ECO:0000313" key="2">
    <source>
        <dbReference type="Proteomes" id="UP000594205"/>
    </source>
</evidence>
<dbReference type="AlphaFoldDB" id="A0A7M2SZP4"/>
<evidence type="ECO:0000313" key="1">
    <source>
        <dbReference type="EMBL" id="QOV40731.1"/>
    </source>
</evidence>
<organism evidence="1 2">
    <name type="scientific">Streptomyces ferrugineus</name>
    <dbReference type="NCBI Taxonomy" id="1413221"/>
    <lineage>
        <taxon>Bacteria</taxon>
        <taxon>Bacillati</taxon>
        <taxon>Actinomycetota</taxon>
        <taxon>Actinomycetes</taxon>
        <taxon>Kitasatosporales</taxon>
        <taxon>Streptomycetaceae</taxon>
        <taxon>Streptomyces</taxon>
    </lineage>
</organism>
<dbReference type="KEGG" id="sfeu:IM697_21435"/>